<dbReference type="Proteomes" id="UP000001959">
    <property type="component" value="Chromosome"/>
</dbReference>
<keyword evidence="2" id="KW-1185">Reference proteome</keyword>
<organism evidence="1 2">
    <name type="scientific">Hyphomonas neptunium (strain ATCC 15444)</name>
    <dbReference type="NCBI Taxonomy" id="228405"/>
    <lineage>
        <taxon>Bacteria</taxon>
        <taxon>Pseudomonadati</taxon>
        <taxon>Pseudomonadota</taxon>
        <taxon>Alphaproteobacteria</taxon>
        <taxon>Hyphomonadales</taxon>
        <taxon>Hyphomonadaceae</taxon>
        <taxon>Hyphomonas</taxon>
    </lineage>
</organism>
<reference evidence="1 2" key="1">
    <citation type="journal article" date="2006" name="J. Bacteriol.">
        <title>Comparative genomic evidence for a close relationship between the dimorphic prosthecate bacteria Hyphomonas neptunium and Caulobacter crescentus.</title>
        <authorList>
            <person name="Badger J.H."/>
            <person name="Hoover T.R."/>
            <person name="Brun Y.V."/>
            <person name="Weiner R.M."/>
            <person name="Laub M.T."/>
            <person name="Alexandre G."/>
            <person name="Mrazek J."/>
            <person name="Ren Q."/>
            <person name="Paulsen I.T."/>
            <person name="Nelson K.E."/>
            <person name="Khouri H.M."/>
            <person name="Radune D."/>
            <person name="Sosa J."/>
            <person name="Dodson R.J."/>
            <person name="Sullivan S.A."/>
            <person name="Rosovitz M.J."/>
            <person name="Madupu R."/>
            <person name="Brinkac L.M."/>
            <person name="Durkin A.S."/>
            <person name="Daugherty S.C."/>
            <person name="Kothari S.P."/>
            <person name="Giglio M.G."/>
            <person name="Zhou L."/>
            <person name="Haft D.H."/>
            <person name="Selengut J.D."/>
            <person name="Davidsen T.M."/>
            <person name="Yang Q."/>
            <person name="Zafar N."/>
            <person name="Ward N.L."/>
        </authorList>
    </citation>
    <scope>NUCLEOTIDE SEQUENCE [LARGE SCALE GENOMIC DNA]</scope>
    <source>
        <strain evidence="1 2">ATCC 15444</strain>
    </source>
</reference>
<gene>
    <name evidence="1" type="ordered locus">HNE_1438</name>
</gene>
<proteinExistence type="predicted"/>
<sequence>MSFADFVEEGFKRRIDAIDELRIILSRLGVPHACYPFIHGRRAFAHDLRRRRVLAKMAEHGGHHSEICNRRGVAEQEGTSDKDLLHKVQRRQIGPVRVIAGLLIYTITAYETAPLAALETVQSEKARKGQHAADQLLIEKFRRMLTVAAIGPAIVHRRPPEPFIAIVLDEKRDEIKGRIGGIDGRLVLLALQPGDHRCGVGHPAPVSDPDHGHLNDPHALNQLPAVGDRRQGCVRDRAVAQIGLELAGIVGDLAPIDLHDTGRVICLAHTNAPLQSCRTRRSASSTRSAEQRRGIKRRLMAARAFEVSLPGLSRFKPLWQFDVTGRNGPVPVDETLRSLCLLLHT</sequence>
<evidence type="ECO:0000313" key="1">
    <source>
        <dbReference type="EMBL" id="ABI76750.1"/>
    </source>
</evidence>
<evidence type="ECO:0000313" key="2">
    <source>
        <dbReference type="Proteomes" id="UP000001959"/>
    </source>
</evidence>
<accession>Q0C289</accession>
<protein>
    <submittedName>
        <fullName evidence="1">Uncharacterized protein</fullName>
    </submittedName>
</protein>
<name>Q0C289_HYPNA</name>
<dbReference type="EMBL" id="CP000158">
    <property type="protein sequence ID" value="ABI76750.1"/>
    <property type="molecule type" value="Genomic_DNA"/>
</dbReference>
<dbReference type="AlphaFoldDB" id="Q0C289"/>
<dbReference type="HOGENOM" id="CLU_803571_0_0_5"/>
<dbReference type="KEGG" id="hne:HNE_1438"/>